<feature type="compositionally biased region" description="Basic and acidic residues" evidence="2">
    <location>
        <begin position="394"/>
        <end position="407"/>
    </location>
</feature>
<dbReference type="Gene3D" id="2.40.30.170">
    <property type="match status" value="1"/>
</dbReference>
<dbReference type="Gene3D" id="2.40.420.20">
    <property type="match status" value="1"/>
</dbReference>
<evidence type="ECO:0000259" key="5">
    <source>
        <dbReference type="Pfam" id="PF25917"/>
    </source>
</evidence>
<dbReference type="FunFam" id="2.40.30.170:FF:000010">
    <property type="entry name" value="Efflux RND transporter periplasmic adaptor subunit"/>
    <property type="match status" value="1"/>
</dbReference>
<dbReference type="Gene3D" id="1.10.287.470">
    <property type="entry name" value="Helix hairpin bin"/>
    <property type="match status" value="1"/>
</dbReference>
<keyword evidence="10" id="KW-1185">Reference proteome</keyword>
<evidence type="ECO:0000256" key="3">
    <source>
        <dbReference type="SAM" id="Phobius"/>
    </source>
</evidence>
<feature type="domain" description="CusB-like beta-barrel" evidence="6">
    <location>
        <begin position="211"/>
        <end position="283"/>
    </location>
</feature>
<feature type="domain" description="Multidrug resistance protein MdtA-like barrel-sandwich hybrid" evidence="5">
    <location>
        <begin position="60"/>
        <end position="198"/>
    </location>
</feature>
<dbReference type="RefSeq" id="WP_106543587.1">
    <property type="nucleotide sequence ID" value="NZ_BLAU01000001.1"/>
</dbReference>
<keyword evidence="3" id="KW-1133">Transmembrane helix</keyword>
<name>A0A2P8C6Y6_9BACT</name>
<dbReference type="Proteomes" id="UP000396862">
    <property type="component" value="Unassembled WGS sequence"/>
</dbReference>
<keyword evidence="3" id="KW-0812">Transmembrane</keyword>
<dbReference type="Pfam" id="PF25876">
    <property type="entry name" value="HH_MFP_RND"/>
    <property type="match status" value="1"/>
</dbReference>
<keyword evidence="3" id="KW-0472">Membrane</keyword>
<dbReference type="GO" id="GO:1990281">
    <property type="term" value="C:efflux pump complex"/>
    <property type="evidence" value="ECO:0007669"/>
    <property type="project" value="TreeGrafter"/>
</dbReference>
<dbReference type="SUPFAM" id="SSF111369">
    <property type="entry name" value="HlyD-like secretion proteins"/>
    <property type="match status" value="1"/>
</dbReference>
<evidence type="ECO:0000256" key="1">
    <source>
        <dbReference type="ARBA" id="ARBA00009477"/>
    </source>
</evidence>
<comment type="similarity">
    <text evidence="1">Belongs to the membrane fusion protein (MFP) (TC 8.A.1) family.</text>
</comment>
<dbReference type="PANTHER" id="PTHR30469">
    <property type="entry name" value="MULTIDRUG RESISTANCE PROTEIN MDTA"/>
    <property type="match status" value="1"/>
</dbReference>
<evidence type="ECO:0000313" key="8">
    <source>
        <dbReference type="EMBL" id="PSK80724.1"/>
    </source>
</evidence>
<reference evidence="7 10" key="2">
    <citation type="submission" date="2019-10" db="EMBL/GenBank/DDBJ databases">
        <title>Prolixibacter strains distinguished by the presence of nitrate reductase genes were adept at nitrate-dependent anaerobic corrosion of metallic iron and carbon steel.</title>
        <authorList>
            <person name="Iino T."/>
            <person name="Shono N."/>
            <person name="Ito K."/>
            <person name="Nakamura R."/>
            <person name="Sueoka K."/>
            <person name="Harayama S."/>
            <person name="Ohkuma M."/>
        </authorList>
    </citation>
    <scope>NUCLEOTIDE SEQUENCE [LARGE SCALE GENOMIC DNA]</scope>
    <source>
        <strain evidence="7 10">MIC1-1</strain>
    </source>
</reference>
<sequence>MKKKTIIIISAIAVIAIGGLLVSNVMKDKNKTIDFKTATADTGYLSNTVTATGTLQAIQTVEVGTQVSGRIKKLYVDFNSHVKKGEVLAKIDEEPLRLSLDQARATLDNAKAELKYQKANYERLKPLYEKQLISQTDYDQAVYNYEQAKANVISAQSGYDKSKTNLDYATIYSPIDGVVLNRAVDEGQTVAASFNTPTLFTIANDLTQMQVEANVDEADIGQVRDGQRVEFTVDAYPDMKFAGTVTEIRLEPVTTNNVVTFTVIISAPNPDKKLLPGMTASATIFVKESNDALKVPVQALLFKPDPQLMQAYMSQLPENERPRNAAMAIEPNKGKTVSPSGENQGGNGQKEQHVWVKDGVMLHPVTVKTGINDGTDVQILSGLKKGEKVVLSMSEKKLADNSSEEARSPFMPTPPGRRNKNKK</sequence>
<dbReference type="Pfam" id="PF25954">
    <property type="entry name" value="Beta-barrel_RND_2"/>
    <property type="match status" value="1"/>
</dbReference>
<gene>
    <name evidence="8" type="ORF">CLV93_11318</name>
    <name evidence="7" type="ORF">JCM18694_27220</name>
</gene>
<dbReference type="Pfam" id="PF25917">
    <property type="entry name" value="BSH_RND"/>
    <property type="match status" value="1"/>
</dbReference>
<evidence type="ECO:0000256" key="2">
    <source>
        <dbReference type="SAM" id="MobiDB-lite"/>
    </source>
</evidence>
<dbReference type="InterPro" id="IPR058792">
    <property type="entry name" value="Beta-barrel_RND_2"/>
</dbReference>
<dbReference type="OrthoDB" id="9809068at2"/>
<evidence type="ECO:0000313" key="7">
    <source>
        <dbReference type="EMBL" id="GET22476.1"/>
    </source>
</evidence>
<dbReference type="InterPro" id="IPR058625">
    <property type="entry name" value="MdtA-like_BSH"/>
</dbReference>
<dbReference type="GO" id="GO:0015562">
    <property type="term" value="F:efflux transmembrane transporter activity"/>
    <property type="evidence" value="ECO:0007669"/>
    <property type="project" value="InterPro"/>
</dbReference>
<comment type="caution">
    <text evidence="8">The sequence shown here is derived from an EMBL/GenBank/DDBJ whole genome shotgun (WGS) entry which is preliminary data.</text>
</comment>
<dbReference type="Proteomes" id="UP000240621">
    <property type="component" value="Unassembled WGS sequence"/>
</dbReference>
<evidence type="ECO:0000259" key="4">
    <source>
        <dbReference type="Pfam" id="PF25876"/>
    </source>
</evidence>
<reference evidence="8 9" key="1">
    <citation type="submission" date="2018-03" db="EMBL/GenBank/DDBJ databases">
        <title>Genomic Encyclopedia of Archaeal and Bacterial Type Strains, Phase II (KMG-II): from individual species to whole genera.</title>
        <authorList>
            <person name="Goeker M."/>
        </authorList>
    </citation>
    <scope>NUCLEOTIDE SEQUENCE [LARGE SCALE GENOMIC DNA]</scope>
    <source>
        <strain evidence="8 9">DSM 27267</strain>
    </source>
</reference>
<feature type="domain" description="Multidrug resistance protein MdtA-like alpha-helical hairpin" evidence="4">
    <location>
        <begin position="100"/>
        <end position="169"/>
    </location>
</feature>
<feature type="transmembrane region" description="Helical" evidence="3">
    <location>
        <begin position="6"/>
        <end position="26"/>
    </location>
</feature>
<protein>
    <submittedName>
        <fullName evidence="7">Hemolysin D</fullName>
    </submittedName>
    <submittedName>
        <fullName evidence="8">HlyD family secretion protein</fullName>
    </submittedName>
</protein>
<dbReference type="InterPro" id="IPR058624">
    <property type="entry name" value="MdtA-like_HH"/>
</dbReference>
<proteinExistence type="inferred from homology"/>
<organism evidence="8 9">
    <name type="scientific">Prolixibacter denitrificans</name>
    <dbReference type="NCBI Taxonomy" id="1541063"/>
    <lineage>
        <taxon>Bacteria</taxon>
        <taxon>Pseudomonadati</taxon>
        <taxon>Bacteroidota</taxon>
        <taxon>Bacteroidia</taxon>
        <taxon>Marinilabiliales</taxon>
        <taxon>Prolixibacteraceae</taxon>
        <taxon>Prolixibacter</taxon>
    </lineage>
</organism>
<dbReference type="AlphaFoldDB" id="A0A2P8C6Y6"/>
<accession>A0A2P8C6Y6</accession>
<evidence type="ECO:0000313" key="10">
    <source>
        <dbReference type="Proteomes" id="UP000396862"/>
    </source>
</evidence>
<feature type="region of interest" description="Disordered" evidence="2">
    <location>
        <begin position="394"/>
        <end position="423"/>
    </location>
</feature>
<dbReference type="EMBL" id="PYGC01000013">
    <property type="protein sequence ID" value="PSK80724.1"/>
    <property type="molecule type" value="Genomic_DNA"/>
</dbReference>
<feature type="region of interest" description="Disordered" evidence="2">
    <location>
        <begin position="331"/>
        <end position="350"/>
    </location>
</feature>
<dbReference type="EMBL" id="BLAU01000001">
    <property type="protein sequence ID" value="GET22476.1"/>
    <property type="molecule type" value="Genomic_DNA"/>
</dbReference>
<dbReference type="NCBIfam" id="TIGR01730">
    <property type="entry name" value="RND_mfp"/>
    <property type="match status" value="1"/>
</dbReference>
<dbReference type="PANTHER" id="PTHR30469:SF33">
    <property type="entry name" value="SLR1207 PROTEIN"/>
    <property type="match status" value="1"/>
</dbReference>
<dbReference type="Gene3D" id="2.40.50.100">
    <property type="match status" value="1"/>
</dbReference>
<evidence type="ECO:0000259" key="6">
    <source>
        <dbReference type="Pfam" id="PF25954"/>
    </source>
</evidence>
<evidence type="ECO:0000313" key="9">
    <source>
        <dbReference type="Proteomes" id="UP000240621"/>
    </source>
</evidence>
<dbReference type="InterPro" id="IPR006143">
    <property type="entry name" value="RND_pump_MFP"/>
</dbReference>